<reference evidence="12 13" key="1">
    <citation type="journal article" date="2021" name="Commun. Biol.">
        <title>The genome of Shorea leprosula (Dipterocarpaceae) highlights the ecological relevance of drought in aseasonal tropical rainforests.</title>
        <authorList>
            <person name="Ng K.K.S."/>
            <person name="Kobayashi M.J."/>
            <person name="Fawcett J.A."/>
            <person name="Hatakeyama M."/>
            <person name="Paape T."/>
            <person name="Ng C.H."/>
            <person name="Ang C.C."/>
            <person name="Tnah L.H."/>
            <person name="Lee C.T."/>
            <person name="Nishiyama T."/>
            <person name="Sese J."/>
            <person name="O'Brien M.J."/>
            <person name="Copetti D."/>
            <person name="Mohd Noor M.I."/>
            <person name="Ong R.C."/>
            <person name="Putra M."/>
            <person name="Sireger I.Z."/>
            <person name="Indrioko S."/>
            <person name="Kosugi Y."/>
            <person name="Izuno A."/>
            <person name="Isagi Y."/>
            <person name="Lee S.L."/>
            <person name="Shimizu K.K."/>
        </authorList>
    </citation>
    <scope>NUCLEOTIDE SEQUENCE [LARGE SCALE GENOMIC DNA]</scope>
    <source>
        <strain evidence="12">214</strain>
    </source>
</reference>
<keyword evidence="13" id="KW-1185">Reference proteome</keyword>
<dbReference type="FunFam" id="1.10.110.10:FF:000001">
    <property type="entry name" value="Bifunctional inhibitor/lipid-transfer protein/seed storage 2S albumin superfamily protein"/>
    <property type="match status" value="1"/>
</dbReference>
<dbReference type="GO" id="GO:0005886">
    <property type="term" value="C:plasma membrane"/>
    <property type="evidence" value="ECO:0007669"/>
    <property type="project" value="UniProtKB-SubCell"/>
</dbReference>
<sequence length="215" mass="21999">MAFSAFSLPISRIFLILAVVLTVSIFQVSGQLNFPCTPSMLTSVTPCMNFLTNSSSNGTTPTADCCNSLKSLTSGGMGCLCLIVTGTVPFQVPINRTLAISLPRSCNMPNVPVQCKANIAPVPAPDPISLSPVGSPAAPVVPEPTPSAEPTPPAEAPVSDTTPVLTPPSTEGSAVPTATTGSRPTLTPSAAVSSYSLSPSLLLAAVGFVVLKYYY</sequence>
<dbReference type="Proteomes" id="UP001054252">
    <property type="component" value="Unassembled WGS sequence"/>
</dbReference>
<evidence type="ECO:0000256" key="9">
    <source>
        <dbReference type="SAM" id="MobiDB-lite"/>
    </source>
</evidence>
<feature type="signal peptide" evidence="10">
    <location>
        <begin position="1"/>
        <end position="30"/>
    </location>
</feature>
<feature type="domain" description="Bifunctional inhibitor/plant lipid transfer protein/seed storage helical" evidence="11">
    <location>
        <begin position="36"/>
        <end position="115"/>
    </location>
</feature>
<evidence type="ECO:0000256" key="3">
    <source>
        <dbReference type="ARBA" id="ARBA00022475"/>
    </source>
</evidence>
<dbReference type="InterPro" id="IPR036312">
    <property type="entry name" value="Bifun_inhib/LTP/seed_sf"/>
</dbReference>
<evidence type="ECO:0000259" key="11">
    <source>
        <dbReference type="SMART" id="SM00499"/>
    </source>
</evidence>
<comment type="caution">
    <text evidence="12">The sequence shown here is derived from an EMBL/GenBank/DDBJ whole genome shotgun (WGS) entry which is preliminary data.</text>
</comment>
<gene>
    <name evidence="12" type="ORF">SLEP1_g49839</name>
</gene>
<dbReference type="CDD" id="cd00010">
    <property type="entry name" value="AAI_LTSS"/>
    <property type="match status" value="1"/>
</dbReference>
<dbReference type="SMART" id="SM00499">
    <property type="entry name" value="AAI"/>
    <property type="match status" value="1"/>
</dbReference>
<feature type="compositionally biased region" description="Pro residues" evidence="9">
    <location>
        <begin position="139"/>
        <end position="155"/>
    </location>
</feature>
<evidence type="ECO:0000256" key="8">
    <source>
        <dbReference type="ARBA" id="ARBA00023288"/>
    </source>
</evidence>
<dbReference type="Pfam" id="PF14368">
    <property type="entry name" value="LTP_2"/>
    <property type="match status" value="1"/>
</dbReference>
<organism evidence="12 13">
    <name type="scientific">Rubroshorea leprosula</name>
    <dbReference type="NCBI Taxonomy" id="152421"/>
    <lineage>
        <taxon>Eukaryota</taxon>
        <taxon>Viridiplantae</taxon>
        <taxon>Streptophyta</taxon>
        <taxon>Embryophyta</taxon>
        <taxon>Tracheophyta</taxon>
        <taxon>Spermatophyta</taxon>
        <taxon>Magnoliopsida</taxon>
        <taxon>eudicotyledons</taxon>
        <taxon>Gunneridae</taxon>
        <taxon>Pentapetalae</taxon>
        <taxon>rosids</taxon>
        <taxon>malvids</taxon>
        <taxon>Malvales</taxon>
        <taxon>Dipterocarpaceae</taxon>
        <taxon>Rubroshorea</taxon>
    </lineage>
</organism>
<keyword evidence="3" id="KW-1003">Cell membrane</keyword>
<evidence type="ECO:0000256" key="1">
    <source>
        <dbReference type="ARBA" id="ARBA00004609"/>
    </source>
</evidence>
<dbReference type="Gene3D" id="1.10.110.10">
    <property type="entry name" value="Plant lipid-transfer and hydrophobic proteins"/>
    <property type="match status" value="1"/>
</dbReference>
<keyword evidence="7" id="KW-0325">Glycoprotein</keyword>
<keyword evidence="8" id="KW-0449">Lipoprotein</keyword>
<feature type="region of interest" description="Disordered" evidence="9">
    <location>
        <begin position="131"/>
        <end position="190"/>
    </location>
</feature>
<keyword evidence="4" id="KW-0336">GPI-anchor</keyword>
<keyword evidence="5 10" id="KW-0732">Signal</keyword>
<evidence type="ECO:0000256" key="6">
    <source>
        <dbReference type="ARBA" id="ARBA00023157"/>
    </source>
</evidence>
<accession>A0AAV5M1D5</accession>
<evidence type="ECO:0000256" key="10">
    <source>
        <dbReference type="SAM" id="SignalP"/>
    </source>
</evidence>
<comment type="subcellular location">
    <subcellularLocation>
        <location evidence="1">Cell membrane</location>
        <topology evidence="1">Lipid-anchor</topology>
        <topology evidence="1">GPI-anchor</topology>
    </subcellularLocation>
</comment>
<evidence type="ECO:0000313" key="12">
    <source>
        <dbReference type="EMBL" id="GKV42432.1"/>
    </source>
</evidence>
<evidence type="ECO:0000256" key="2">
    <source>
        <dbReference type="ARBA" id="ARBA00009748"/>
    </source>
</evidence>
<protein>
    <recommendedName>
        <fullName evidence="11">Bifunctional inhibitor/plant lipid transfer protein/seed storage helical domain-containing protein</fullName>
    </recommendedName>
</protein>
<dbReference type="AlphaFoldDB" id="A0AAV5M1D5"/>
<evidence type="ECO:0000256" key="4">
    <source>
        <dbReference type="ARBA" id="ARBA00022622"/>
    </source>
</evidence>
<feature type="compositionally biased region" description="Polar residues" evidence="9">
    <location>
        <begin position="160"/>
        <end position="187"/>
    </location>
</feature>
<keyword evidence="4" id="KW-0472">Membrane</keyword>
<proteinExistence type="inferred from homology"/>
<dbReference type="InterPro" id="IPR016140">
    <property type="entry name" value="Bifunc_inhib/LTP/seed_store"/>
</dbReference>
<dbReference type="GO" id="GO:0098552">
    <property type="term" value="C:side of membrane"/>
    <property type="evidence" value="ECO:0007669"/>
    <property type="project" value="UniProtKB-KW"/>
</dbReference>
<evidence type="ECO:0000313" key="13">
    <source>
        <dbReference type="Proteomes" id="UP001054252"/>
    </source>
</evidence>
<comment type="similarity">
    <text evidence="2">Belongs to the plant LTP family.</text>
</comment>
<dbReference type="EMBL" id="BPVZ01000158">
    <property type="protein sequence ID" value="GKV42432.1"/>
    <property type="molecule type" value="Genomic_DNA"/>
</dbReference>
<evidence type="ECO:0000256" key="5">
    <source>
        <dbReference type="ARBA" id="ARBA00022729"/>
    </source>
</evidence>
<dbReference type="PANTHER" id="PTHR33044">
    <property type="entry name" value="BIFUNCTIONAL INHIBITOR/LIPID-TRANSFER PROTEIN/SEED STORAGE 2S ALBUMIN SUPERFAMILY PROTEIN-RELATED"/>
    <property type="match status" value="1"/>
</dbReference>
<feature type="chain" id="PRO_5043416861" description="Bifunctional inhibitor/plant lipid transfer protein/seed storage helical domain-containing protein" evidence="10">
    <location>
        <begin position="31"/>
        <end position="215"/>
    </location>
</feature>
<dbReference type="InterPro" id="IPR043325">
    <property type="entry name" value="LTSS"/>
</dbReference>
<evidence type="ECO:0000256" key="7">
    <source>
        <dbReference type="ARBA" id="ARBA00023180"/>
    </source>
</evidence>
<name>A0AAV5M1D5_9ROSI</name>
<keyword evidence="6" id="KW-1015">Disulfide bond</keyword>
<dbReference type="SUPFAM" id="SSF47699">
    <property type="entry name" value="Bifunctional inhibitor/lipid-transfer protein/seed storage 2S albumin"/>
    <property type="match status" value="1"/>
</dbReference>